<dbReference type="Gene3D" id="1.10.8.10">
    <property type="entry name" value="DNA helicase RuvA subunit, C-terminal domain"/>
    <property type="match status" value="1"/>
</dbReference>
<dbReference type="EMBL" id="EAAA01000293">
    <property type="status" value="NOT_ANNOTATED_CDS"/>
    <property type="molecule type" value="Genomic_DNA"/>
</dbReference>
<feature type="compositionally biased region" description="Polar residues" evidence="9">
    <location>
        <begin position="207"/>
        <end position="217"/>
    </location>
</feature>
<dbReference type="InterPro" id="IPR027417">
    <property type="entry name" value="P-loop_NTPase"/>
</dbReference>
<evidence type="ECO:0000256" key="2">
    <source>
        <dbReference type="ARBA" id="ARBA00007249"/>
    </source>
</evidence>
<dbReference type="STRING" id="7719.ENSCINP00000011612"/>
<dbReference type="InParanoid" id="F7BBT3"/>
<keyword evidence="5" id="KW-0378">Hydrolase</keyword>
<dbReference type="GeneTree" id="ENSGT00940000156274"/>
<feature type="domain" description="Tr-type G" evidence="10">
    <location>
        <begin position="283"/>
        <end position="509"/>
    </location>
</feature>
<dbReference type="PRINTS" id="PR00315">
    <property type="entry name" value="ELONGATNFCT"/>
</dbReference>
<dbReference type="Proteomes" id="UP000008144">
    <property type="component" value="Chromosome 1"/>
</dbReference>
<evidence type="ECO:0000256" key="6">
    <source>
        <dbReference type="ARBA" id="ARBA00022917"/>
    </source>
</evidence>
<dbReference type="GO" id="GO:0005525">
    <property type="term" value="F:GTP binding"/>
    <property type="evidence" value="ECO:0007669"/>
    <property type="project" value="UniProtKB-KW"/>
</dbReference>
<feature type="compositionally biased region" description="Polar residues" evidence="9">
    <location>
        <begin position="232"/>
        <end position="268"/>
    </location>
</feature>
<dbReference type="GO" id="GO:0006412">
    <property type="term" value="P:translation"/>
    <property type="evidence" value="ECO:0000318"/>
    <property type="project" value="GO_Central"/>
</dbReference>
<reference evidence="11" key="2">
    <citation type="journal article" date="2008" name="Genome Biol.">
        <title>Improved genome assembly and evidence-based global gene model set for the chordate Ciona intestinalis: new insight into intron and operon populations.</title>
        <authorList>
            <person name="Satou Y."/>
            <person name="Mineta K."/>
            <person name="Ogasawara M."/>
            <person name="Sasakura Y."/>
            <person name="Shoguchi E."/>
            <person name="Ueno K."/>
            <person name="Yamada L."/>
            <person name="Matsumoto J."/>
            <person name="Wasserscheid J."/>
            <person name="Dewar K."/>
            <person name="Wiley G.B."/>
            <person name="Macmil S.L."/>
            <person name="Roe B.A."/>
            <person name="Zeller R.W."/>
            <person name="Hastings K.E."/>
            <person name="Lemaire P."/>
            <person name="Lindquist E."/>
            <person name="Endo T."/>
            <person name="Hotta K."/>
            <person name="Inaba K."/>
        </authorList>
    </citation>
    <scope>NUCLEOTIDE SEQUENCE [LARGE SCALE GENOMIC DNA]</scope>
    <source>
        <strain evidence="11">wild type</strain>
    </source>
</reference>
<dbReference type="PANTHER" id="PTHR23115">
    <property type="entry name" value="TRANSLATION FACTOR"/>
    <property type="match status" value="1"/>
</dbReference>
<keyword evidence="7" id="KW-0342">GTP-binding</keyword>
<dbReference type="SUPFAM" id="SSF109732">
    <property type="entry name" value="HBS1-like domain"/>
    <property type="match status" value="1"/>
</dbReference>
<dbReference type="InterPro" id="IPR037189">
    <property type="entry name" value="HBS1-like_N_sf"/>
</dbReference>
<dbReference type="Pfam" id="PF00009">
    <property type="entry name" value="GTP_EFTU"/>
    <property type="match status" value="1"/>
</dbReference>
<dbReference type="GO" id="GO:0005737">
    <property type="term" value="C:cytoplasm"/>
    <property type="evidence" value="ECO:0007669"/>
    <property type="project" value="UniProtKB-SubCell"/>
</dbReference>
<dbReference type="CDD" id="cd01883">
    <property type="entry name" value="EF1_alpha"/>
    <property type="match status" value="1"/>
</dbReference>
<dbReference type="SUPFAM" id="SSF50465">
    <property type="entry name" value="EF-Tu/eEF-1alpha/eIF2-gamma C-terminal domain"/>
    <property type="match status" value="1"/>
</dbReference>
<dbReference type="FunCoup" id="F7BBT3">
    <property type="interactions" value="337"/>
</dbReference>
<dbReference type="FunFam" id="2.40.30.10:FF:000035">
    <property type="entry name" value="HBS1-like translational GTPase"/>
    <property type="match status" value="1"/>
</dbReference>
<keyword evidence="6" id="KW-0648">Protein biosynthesis</keyword>
<keyword evidence="4" id="KW-0547">Nucleotide-binding</keyword>
<dbReference type="HOGENOM" id="CLU_007265_3_6_1"/>
<evidence type="ECO:0000259" key="10">
    <source>
        <dbReference type="PROSITE" id="PS51722"/>
    </source>
</evidence>
<organism evidence="11 12">
    <name type="scientific">Ciona intestinalis</name>
    <name type="common">Transparent sea squirt</name>
    <name type="synonym">Ascidia intestinalis</name>
    <dbReference type="NCBI Taxonomy" id="7719"/>
    <lineage>
        <taxon>Eukaryota</taxon>
        <taxon>Metazoa</taxon>
        <taxon>Chordata</taxon>
        <taxon>Tunicata</taxon>
        <taxon>Ascidiacea</taxon>
        <taxon>Phlebobranchia</taxon>
        <taxon>Cionidae</taxon>
        <taxon>Ciona</taxon>
    </lineage>
</organism>
<dbReference type="InterPro" id="IPR009000">
    <property type="entry name" value="Transl_B-barrel_sf"/>
</dbReference>
<feature type="region of interest" description="Disordered" evidence="9">
    <location>
        <begin position="1"/>
        <end position="35"/>
    </location>
</feature>
<dbReference type="Gene3D" id="3.40.50.300">
    <property type="entry name" value="P-loop containing nucleotide triphosphate hydrolases"/>
    <property type="match status" value="1"/>
</dbReference>
<dbReference type="Ensembl" id="ENSCINT00000011612.3">
    <property type="protein sequence ID" value="ENSCINP00000011612.3"/>
    <property type="gene ID" value="ENSCING00000005592.3"/>
</dbReference>
<evidence type="ECO:0000256" key="8">
    <source>
        <dbReference type="ARBA" id="ARBA00049117"/>
    </source>
</evidence>
<dbReference type="GO" id="GO:0003924">
    <property type="term" value="F:GTPase activity"/>
    <property type="evidence" value="ECO:0000318"/>
    <property type="project" value="GO_Central"/>
</dbReference>
<dbReference type="FunFam" id="2.40.30.10:FF:000020">
    <property type="entry name" value="Translation elongation factor EF-1"/>
    <property type="match status" value="1"/>
</dbReference>
<dbReference type="PROSITE" id="PS51722">
    <property type="entry name" value="G_TR_2"/>
    <property type="match status" value="1"/>
</dbReference>
<keyword evidence="3" id="KW-0963">Cytoplasm</keyword>
<proteinExistence type="inferred from homology"/>
<dbReference type="FunFam" id="3.40.50.300:FF:000204">
    <property type="entry name" value="Translation elongation factor Tu"/>
    <property type="match status" value="1"/>
</dbReference>
<dbReference type="Pfam" id="PF22594">
    <property type="entry name" value="GTP-eEF1A_C"/>
    <property type="match status" value="1"/>
</dbReference>
<evidence type="ECO:0000256" key="5">
    <source>
        <dbReference type="ARBA" id="ARBA00022801"/>
    </source>
</evidence>
<reference evidence="11" key="4">
    <citation type="submission" date="2025-09" db="UniProtKB">
        <authorList>
            <consortium name="Ensembl"/>
        </authorList>
    </citation>
    <scope>IDENTIFICATION</scope>
</reference>
<dbReference type="AlphaFoldDB" id="F7BBT3"/>
<dbReference type="CDD" id="cd16267">
    <property type="entry name" value="HBS1-like_II"/>
    <property type="match status" value="1"/>
</dbReference>
<dbReference type="InterPro" id="IPR009001">
    <property type="entry name" value="Transl_elong_EF1A/Init_IF2_C"/>
</dbReference>
<dbReference type="InterPro" id="IPR050100">
    <property type="entry name" value="TRAFAC_GTPase_members"/>
</dbReference>
<evidence type="ECO:0000256" key="7">
    <source>
        <dbReference type="ARBA" id="ARBA00023134"/>
    </source>
</evidence>
<dbReference type="CDD" id="cd04093">
    <property type="entry name" value="HBS1_C_III"/>
    <property type="match status" value="1"/>
</dbReference>
<name>F7BBT3_CIOIN</name>
<keyword evidence="12" id="KW-1185">Reference proteome</keyword>
<evidence type="ECO:0000256" key="1">
    <source>
        <dbReference type="ARBA" id="ARBA00004496"/>
    </source>
</evidence>
<dbReference type="Gene3D" id="2.40.30.10">
    <property type="entry name" value="Translation factors"/>
    <property type="match status" value="2"/>
</dbReference>
<evidence type="ECO:0000313" key="11">
    <source>
        <dbReference type="Ensembl" id="ENSCINP00000011612.3"/>
    </source>
</evidence>
<dbReference type="SUPFAM" id="SSF50447">
    <property type="entry name" value="Translation proteins"/>
    <property type="match status" value="1"/>
</dbReference>
<comment type="similarity">
    <text evidence="2">Belongs to the TRAFAC class translation factor GTPase superfamily. Classic translation factor GTPase family. EF-Tu/EF-1A subfamily.</text>
</comment>
<sequence length="711" mass="78455">MARHRTIRNNKSYDYSDDDDVYGQSYEDDYGVSPGTMAQYSYSRSRGKEVQISSYMPSEETVEEEIWEDDVCFASSAAHQRHRSSGSVDTSTVEPLILDACLEQIRDAVGESYSENQMRLASVKFQCNYEKAIDYLLNLSNSEPGSSQGKSKTAAEKQVAQNSNDEVGLPQRLPRTSGRGKSVLVITKQDDTSKHLASPIPAKKNELNSPNRLNQPKTPVPHMNGGLDPEAKSSSQQESKPVSLLTPNRKNKLQSTPVSTPSKQNKSTIDYKKEYEKREIDEKPQISLVVIGHVDAGKSTMMGHLLYQQGVVSKRLIHKYEQESKKIGKSSFAYAWVLDETGEERSRGVTMDVAHNRFETEHRVITLMDAPGHRDFIPNMITGASEADVAVLVIGASTGEFEAGFGIGGQTREHALLIRSLGVSQLAVAVNKLDTLNWSQKRFIEIVEKMKQFLKQAGFKDSDVTYVPVSGLLGENLISKATDPQLTSWYNGPSLIDVIDKFRAPQRPIELPFRFCVNDVFRGQGSGISINGKIESGGISPGTKVIVMPAGEKGLIKGVESNDGISNAEFALAGEHATLTLHGVDIMKVTTGSVICDIDNPIRAITRLQARVIVFNIEVPITRGFPVELHYKSVHEPAVIRRLLSQLHKSTGEVIAKKPKFILKGQNALVEVELTRPVCLEEYSSLKELGRFTLRYGGSTIAACVVTQLLR</sequence>
<dbReference type="OMA" id="FCICGRI"/>
<evidence type="ECO:0000256" key="4">
    <source>
        <dbReference type="ARBA" id="ARBA00022741"/>
    </source>
</evidence>
<comment type="catalytic activity">
    <reaction evidence="8">
        <text>GTP + H2O = GDP + phosphate + H(+)</text>
        <dbReference type="Rhea" id="RHEA:19669"/>
        <dbReference type="ChEBI" id="CHEBI:15377"/>
        <dbReference type="ChEBI" id="CHEBI:15378"/>
        <dbReference type="ChEBI" id="CHEBI:37565"/>
        <dbReference type="ChEBI" id="CHEBI:43474"/>
        <dbReference type="ChEBI" id="CHEBI:58189"/>
    </reaction>
    <physiologicalReaction direction="left-to-right" evidence="8">
        <dbReference type="Rhea" id="RHEA:19670"/>
    </physiologicalReaction>
</comment>
<dbReference type="InterPro" id="IPR054696">
    <property type="entry name" value="GTP-eEF1A_C"/>
</dbReference>
<comment type="subcellular location">
    <subcellularLocation>
        <location evidence="1">Cytoplasm</location>
    </subcellularLocation>
</comment>
<reference evidence="11" key="3">
    <citation type="submission" date="2025-08" db="UniProtKB">
        <authorList>
            <consortium name="Ensembl"/>
        </authorList>
    </citation>
    <scope>IDENTIFICATION</scope>
</reference>
<feature type="region of interest" description="Disordered" evidence="9">
    <location>
        <begin position="143"/>
        <end position="270"/>
    </location>
</feature>
<feature type="compositionally biased region" description="Acidic residues" evidence="9">
    <location>
        <begin position="15"/>
        <end position="30"/>
    </location>
</feature>
<protein>
    <recommendedName>
        <fullName evidence="10">Tr-type G domain-containing protein</fullName>
    </recommendedName>
</protein>
<reference evidence="12" key="1">
    <citation type="journal article" date="2002" name="Science">
        <title>The draft genome of Ciona intestinalis: insights into chordate and vertebrate origins.</title>
        <authorList>
            <person name="Dehal P."/>
            <person name="Satou Y."/>
            <person name="Campbell R.K."/>
            <person name="Chapman J."/>
            <person name="Degnan B."/>
            <person name="De Tomaso A."/>
            <person name="Davidson B."/>
            <person name="Di Gregorio A."/>
            <person name="Gelpke M."/>
            <person name="Goodstein D.M."/>
            <person name="Harafuji N."/>
            <person name="Hastings K.E."/>
            <person name="Ho I."/>
            <person name="Hotta K."/>
            <person name="Huang W."/>
            <person name="Kawashima T."/>
            <person name="Lemaire P."/>
            <person name="Martinez D."/>
            <person name="Meinertzhagen I.A."/>
            <person name="Necula S."/>
            <person name="Nonaka M."/>
            <person name="Putnam N."/>
            <person name="Rash S."/>
            <person name="Saiga H."/>
            <person name="Satake M."/>
            <person name="Terry A."/>
            <person name="Yamada L."/>
            <person name="Wang H.G."/>
            <person name="Awazu S."/>
            <person name="Azumi K."/>
            <person name="Boore J."/>
            <person name="Branno M."/>
            <person name="Chin-Bow S."/>
            <person name="DeSantis R."/>
            <person name="Doyle S."/>
            <person name="Francino P."/>
            <person name="Keys D.N."/>
            <person name="Haga S."/>
            <person name="Hayashi H."/>
            <person name="Hino K."/>
            <person name="Imai K.S."/>
            <person name="Inaba K."/>
            <person name="Kano S."/>
            <person name="Kobayashi K."/>
            <person name="Kobayashi M."/>
            <person name="Lee B.I."/>
            <person name="Makabe K.W."/>
            <person name="Manohar C."/>
            <person name="Matassi G."/>
            <person name="Medina M."/>
            <person name="Mochizuki Y."/>
            <person name="Mount S."/>
            <person name="Morishita T."/>
            <person name="Miura S."/>
            <person name="Nakayama A."/>
            <person name="Nishizaka S."/>
            <person name="Nomoto H."/>
            <person name="Ohta F."/>
            <person name="Oishi K."/>
            <person name="Rigoutsos I."/>
            <person name="Sano M."/>
            <person name="Sasaki A."/>
            <person name="Sasakura Y."/>
            <person name="Shoguchi E."/>
            <person name="Shin-i T."/>
            <person name="Spagnuolo A."/>
            <person name="Stainier D."/>
            <person name="Suzuki M.M."/>
            <person name="Tassy O."/>
            <person name="Takatori N."/>
            <person name="Tokuoka M."/>
            <person name="Yagi K."/>
            <person name="Yoshizaki F."/>
            <person name="Wada S."/>
            <person name="Zhang C."/>
            <person name="Hyatt P.D."/>
            <person name="Larimer F."/>
            <person name="Detter C."/>
            <person name="Doggett N."/>
            <person name="Glavina T."/>
            <person name="Hawkins T."/>
            <person name="Richardson P."/>
            <person name="Lucas S."/>
            <person name="Kohara Y."/>
            <person name="Levine M."/>
            <person name="Satoh N."/>
            <person name="Rokhsar D.S."/>
        </authorList>
    </citation>
    <scope>NUCLEOTIDE SEQUENCE [LARGE SCALE GENOMIC DNA]</scope>
</reference>
<evidence type="ECO:0000313" key="12">
    <source>
        <dbReference type="Proteomes" id="UP000008144"/>
    </source>
</evidence>
<evidence type="ECO:0000256" key="3">
    <source>
        <dbReference type="ARBA" id="ARBA00022490"/>
    </source>
</evidence>
<accession>F7BBT3</accession>
<dbReference type="SUPFAM" id="SSF52540">
    <property type="entry name" value="P-loop containing nucleoside triphosphate hydrolases"/>
    <property type="match status" value="1"/>
</dbReference>
<evidence type="ECO:0000256" key="9">
    <source>
        <dbReference type="SAM" id="MobiDB-lite"/>
    </source>
</evidence>
<dbReference type="InterPro" id="IPR000795">
    <property type="entry name" value="T_Tr_GTP-bd_dom"/>
</dbReference>